<sequence length="358" mass="39859">MVYFLEEPIQDGGHLEARLDIHEEPEGVRICVPLLPPGCSEKQSAEIQRGFLDEILDNHAGSDIVFWYYTPMALRFSAHREPDLCVYDCMDELSAFRGAPPELIDLERQLFDLADLVFTGGQSLYEAKRARHPSVHAFPSSIDKAHFGQARKVGLPEPPDQQALPRPRIGFFGVVDERMDTGLVDRIAELRPDWQIVMLGPVVKIDPATLPRKANLHWLGSKSYGELPGYLAGWNAGFMPFALNEATRFISPTKTPEFLAAGVPVVSTAIRDVQKPYGTLGLVEIARTGEEFVQALERVMHRAPQEWRKAVDRHLADMSWDQSWAAMALLMRTRLLAGAPASLATTTPTTDRKGAAHV</sequence>
<dbReference type="EMBL" id="JALBUU010000028">
    <property type="protein sequence ID" value="MCI0755069.1"/>
    <property type="molecule type" value="Genomic_DNA"/>
</dbReference>
<dbReference type="SUPFAM" id="SSF53756">
    <property type="entry name" value="UDP-Glycosyltransferase/glycogen phosphorylase"/>
    <property type="match status" value="1"/>
</dbReference>
<gene>
    <name evidence="1" type="ORF">MON41_15215</name>
</gene>
<keyword evidence="2" id="KW-1185">Reference proteome</keyword>
<evidence type="ECO:0000313" key="2">
    <source>
        <dbReference type="Proteomes" id="UP001201985"/>
    </source>
</evidence>
<accession>A0ABS9W703</accession>
<protein>
    <submittedName>
        <fullName evidence="1">Glycosyltransferase family 1 protein</fullName>
    </submittedName>
</protein>
<dbReference type="Proteomes" id="UP001201985">
    <property type="component" value="Unassembled WGS sequence"/>
</dbReference>
<name>A0ABS9W703_9PROT</name>
<reference evidence="1 2" key="1">
    <citation type="submission" date="2022-03" db="EMBL/GenBank/DDBJ databases">
        <title>Complete genome analysis of Roseomonas KG 17.1 : a prolific producer of plant growth promoters.</title>
        <authorList>
            <person name="Saadouli I."/>
            <person name="Najjari A."/>
            <person name="Mosbah A."/>
            <person name="Ouzari H.I."/>
        </authorList>
    </citation>
    <scope>NUCLEOTIDE SEQUENCE [LARGE SCALE GENOMIC DNA]</scope>
    <source>
        <strain evidence="1 2">KG17-1</strain>
    </source>
</reference>
<proteinExistence type="predicted"/>
<dbReference type="Gene3D" id="3.40.50.11010">
    <property type="match status" value="1"/>
</dbReference>
<evidence type="ECO:0000313" key="1">
    <source>
        <dbReference type="EMBL" id="MCI0755069.1"/>
    </source>
</evidence>
<comment type="caution">
    <text evidence="1">The sequence shown here is derived from an EMBL/GenBank/DDBJ whole genome shotgun (WGS) entry which is preliminary data.</text>
</comment>
<organism evidence="1 2">
    <name type="scientific">Teichococcus vastitatis</name>
    <dbReference type="NCBI Taxonomy" id="2307076"/>
    <lineage>
        <taxon>Bacteria</taxon>
        <taxon>Pseudomonadati</taxon>
        <taxon>Pseudomonadota</taxon>
        <taxon>Alphaproteobacteria</taxon>
        <taxon>Acetobacterales</taxon>
        <taxon>Roseomonadaceae</taxon>
        <taxon>Roseomonas</taxon>
    </lineage>
</organism>
<dbReference type="Gene3D" id="3.40.50.2000">
    <property type="entry name" value="Glycogen Phosphorylase B"/>
    <property type="match status" value="1"/>
</dbReference>